<dbReference type="STRING" id="1921549.GCA_900128825_00220"/>
<dbReference type="Proteomes" id="UP000271849">
    <property type="component" value="Chromosome"/>
</dbReference>
<keyword evidence="3" id="KW-0732">Signal</keyword>
<keyword evidence="2" id="KW-0406">Ion transport</keyword>
<dbReference type="GO" id="GO:0046930">
    <property type="term" value="C:pore complex"/>
    <property type="evidence" value="ECO:0007669"/>
    <property type="project" value="UniProtKB-KW"/>
</dbReference>
<dbReference type="EMBL" id="LR025085">
    <property type="protein sequence ID" value="VAX76587.1"/>
    <property type="molecule type" value="Genomic_DNA"/>
</dbReference>
<evidence type="ECO:0000256" key="3">
    <source>
        <dbReference type="SAM" id="SignalP"/>
    </source>
</evidence>
<gene>
    <name evidence="5" type="primary">ompA</name>
    <name evidence="5" type="ORF">BUCINSTRO3249_0222</name>
</gene>
<dbReference type="AlphaFoldDB" id="A0A3B1E7W2"/>
<evidence type="ECO:0000313" key="5">
    <source>
        <dbReference type="EMBL" id="VAX76587.1"/>
    </source>
</evidence>
<feature type="signal peptide" evidence="3">
    <location>
        <begin position="1"/>
        <end position="19"/>
    </location>
</feature>
<dbReference type="InterPro" id="IPR000498">
    <property type="entry name" value="OmpA-like_TM_dom"/>
</dbReference>
<dbReference type="SUPFAM" id="SSF56925">
    <property type="entry name" value="OMPA-like"/>
    <property type="match status" value="1"/>
</dbReference>
<name>A0A3B1E7W2_9GAMM</name>
<evidence type="ECO:0000313" key="6">
    <source>
        <dbReference type="Proteomes" id="UP000271849"/>
    </source>
</evidence>
<keyword evidence="2" id="KW-0813">Transport</keyword>
<keyword evidence="2" id="KW-0812">Transmembrane</keyword>
<dbReference type="RefSeq" id="WP_158349099.1">
    <property type="nucleotide sequence ID" value="NZ_LR025085.1"/>
</dbReference>
<proteinExistence type="inferred from homology"/>
<keyword evidence="2" id="KW-0626">Porin</keyword>
<feature type="chain" id="PRO_5017324346" evidence="3">
    <location>
        <begin position="20"/>
        <end position="331"/>
    </location>
</feature>
<dbReference type="Gene3D" id="2.40.160.20">
    <property type="match status" value="1"/>
</dbReference>
<evidence type="ECO:0000256" key="1">
    <source>
        <dbReference type="ARBA" id="ARBA00005710"/>
    </source>
</evidence>
<organism evidence="5 6">
    <name type="scientific">Buchnera aphidicola</name>
    <name type="common">Cinara strobi</name>
    <dbReference type="NCBI Taxonomy" id="1921549"/>
    <lineage>
        <taxon>Bacteria</taxon>
        <taxon>Pseudomonadati</taxon>
        <taxon>Pseudomonadota</taxon>
        <taxon>Gammaproteobacteria</taxon>
        <taxon>Enterobacterales</taxon>
        <taxon>Erwiniaceae</taxon>
        <taxon>Buchnera</taxon>
    </lineage>
</organism>
<dbReference type="Pfam" id="PF01389">
    <property type="entry name" value="OmpA_membrane"/>
    <property type="match status" value="1"/>
</dbReference>
<feature type="domain" description="Outer membrane protein OmpA-like transmembrane" evidence="4">
    <location>
        <begin position="67"/>
        <end position="202"/>
    </location>
</feature>
<evidence type="ECO:0000259" key="4">
    <source>
        <dbReference type="Pfam" id="PF01389"/>
    </source>
</evidence>
<comment type="similarity">
    <text evidence="1">Belongs to the outer membrane OOP (TC 1.B.6) superfamily. OmpA family.</text>
</comment>
<dbReference type="OrthoDB" id="6552714at2"/>
<protein>
    <submittedName>
        <fullName evidence="5">Outer membrane protein A, partial</fullName>
    </submittedName>
</protein>
<reference evidence="6" key="1">
    <citation type="submission" date="2018-09" db="EMBL/GenBank/DDBJ databases">
        <authorList>
            <person name="Manzano-Marin A."/>
            <person name="Manzano-Marin A."/>
        </authorList>
    </citation>
    <scope>NUCLEOTIDE SEQUENCE [LARGE SCALE GENOMIC DNA]</scope>
    <source>
        <strain evidence="6">BuCistrobi</strain>
    </source>
</reference>
<dbReference type="GO" id="GO:0009279">
    <property type="term" value="C:cell outer membrane"/>
    <property type="evidence" value="ECO:0007669"/>
    <property type="project" value="InterPro"/>
</dbReference>
<evidence type="ECO:0000256" key="2">
    <source>
        <dbReference type="ARBA" id="ARBA00023114"/>
    </source>
</evidence>
<dbReference type="GO" id="GO:0015288">
    <property type="term" value="F:porin activity"/>
    <property type="evidence" value="ECO:0007669"/>
    <property type="project" value="UniProtKB-KW"/>
</dbReference>
<accession>A0A3B1E7W2</accession>
<sequence precursor="true">MKKITIVLMLCLSSFFSVAEAKSLPVHRKWHFGIQCNSLHPIQILRKYKTLYHYHCYSIIQGLSALNPGVFLKYKFNSYWNLELKSNMIEDRIKDIKEHAMRTYSSNVEYVANVIYPIRENIKFYTKMGAQLTAHVNEKNLIDVFMLKKYKKFAPIFSVGFQYLYNNYINLNMNFNLNKYLNQVKCSLSSSILENVNIGVSWQLYPYQNFSDKILNKNNGKVFLQKNTNPVYQKNIKKYTTIPQNNSLLSSTYCNTLKFLKNKVSNIKKNSIFLNLTSYSKILKKKIYNCKLPAQKIFKNSKYFLKNSFINKQLFSKIFRSKKSIEYITFN</sequence>
<dbReference type="InterPro" id="IPR011250">
    <property type="entry name" value="OMP/PagP_B-barrel"/>
</dbReference>